<feature type="transmembrane region" description="Helical" evidence="5">
    <location>
        <begin position="253"/>
        <end position="275"/>
    </location>
</feature>
<evidence type="ECO:0000256" key="2">
    <source>
        <dbReference type="ARBA" id="ARBA00022692"/>
    </source>
</evidence>
<feature type="transmembrane region" description="Helical" evidence="5">
    <location>
        <begin position="555"/>
        <end position="577"/>
    </location>
</feature>
<evidence type="ECO:0008006" key="8">
    <source>
        <dbReference type="Google" id="ProtNLM"/>
    </source>
</evidence>
<dbReference type="PRINTS" id="PR00342">
    <property type="entry name" value="RHESUSRHD"/>
</dbReference>
<feature type="transmembrane region" description="Helical" evidence="5">
    <location>
        <begin position="281"/>
        <end position="302"/>
    </location>
</feature>
<feature type="transmembrane region" description="Helical" evidence="5">
    <location>
        <begin position="346"/>
        <end position="365"/>
    </location>
</feature>
<name>A0ABT2EIV6_9BACT</name>
<evidence type="ECO:0000256" key="3">
    <source>
        <dbReference type="ARBA" id="ARBA00022989"/>
    </source>
</evidence>
<comment type="caution">
    <text evidence="6">The sequence shown here is derived from an EMBL/GenBank/DDBJ whole genome shotgun (WGS) entry which is preliminary data.</text>
</comment>
<keyword evidence="7" id="KW-1185">Reference proteome</keyword>
<keyword evidence="4 5" id="KW-0472">Membrane</keyword>
<feature type="transmembrane region" description="Helical" evidence="5">
    <location>
        <begin position="641"/>
        <end position="664"/>
    </location>
</feature>
<evidence type="ECO:0000313" key="7">
    <source>
        <dbReference type="Proteomes" id="UP001204798"/>
    </source>
</evidence>
<organism evidence="6 7">
    <name type="scientific">Candidatus Fervidibacter sacchari</name>
    <dbReference type="NCBI Taxonomy" id="1448929"/>
    <lineage>
        <taxon>Bacteria</taxon>
        <taxon>Candidatus Fervidibacterota</taxon>
        <taxon>Candidatus Fervidibacter</taxon>
    </lineage>
</organism>
<feature type="transmembrane region" description="Helical" evidence="5">
    <location>
        <begin position="615"/>
        <end position="635"/>
    </location>
</feature>
<gene>
    <name evidence="6" type="ORF">M2350_000278</name>
</gene>
<dbReference type="InterPro" id="IPR002229">
    <property type="entry name" value="RhesusRHD"/>
</dbReference>
<keyword evidence="2 5" id="KW-0812">Transmembrane</keyword>
<protein>
    <recommendedName>
        <fullName evidence="8">ABC transporter permease</fullName>
    </recommendedName>
</protein>
<comment type="subcellular location">
    <subcellularLocation>
        <location evidence="1">Membrane</location>
        <topology evidence="1">Multi-pass membrane protein</topology>
    </subcellularLocation>
</comment>
<accession>A0ABT2EIV6</accession>
<dbReference type="EMBL" id="JANUCP010000001">
    <property type="protein sequence ID" value="MCS3917881.1"/>
    <property type="molecule type" value="Genomic_DNA"/>
</dbReference>
<evidence type="ECO:0000313" key="6">
    <source>
        <dbReference type="EMBL" id="MCS3917881.1"/>
    </source>
</evidence>
<feature type="transmembrane region" description="Helical" evidence="5">
    <location>
        <begin position="323"/>
        <end position="340"/>
    </location>
</feature>
<feature type="transmembrane region" description="Helical" evidence="5">
    <location>
        <begin position="36"/>
        <end position="58"/>
    </location>
</feature>
<feature type="transmembrane region" description="Helical" evidence="5">
    <location>
        <begin position="220"/>
        <end position="241"/>
    </location>
</feature>
<proteinExistence type="predicted"/>
<feature type="transmembrane region" description="Helical" evidence="5">
    <location>
        <begin position="386"/>
        <end position="415"/>
    </location>
</feature>
<feature type="transmembrane region" description="Helical" evidence="5">
    <location>
        <begin position="155"/>
        <end position="181"/>
    </location>
</feature>
<feature type="transmembrane region" description="Helical" evidence="5">
    <location>
        <begin position="441"/>
        <end position="461"/>
    </location>
</feature>
<feature type="transmembrane region" description="Helical" evidence="5">
    <location>
        <begin position="70"/>
        <end position="93"/>
    </location>
</feature>
<evidence type="ECO:0000256" key="4">
    <source>
        <dbReference type="ARBA" id="ARBA00023136"/>
    </source>
</evidence>
<dbReference type="Proteomes" id="UP001204798">
    <property type="component" value="Unassembled WGS sequence"/>
</dbReference>
<sequence length="756" mass="86080">MRRRTFLDALRFVFSPVDNPFFAVMWRQQRRNMKQFFLHLGMILGFVWLAFTAAGLLMEFLNVSFQTRAIALYEITVWAHLFAAETYGVTVVYRRYRQFWRKDTLPQLLLTGTPPILIVLAIPVYPLFIQAYIAVLCLPFYAAASNLSGIPWSTVFLDVVVVALIAALPEVVGWFFPWLLLQVSLHVNPLRGIFRVAMWSHLPLLLTLPVRFFAWSVPTWSLVIVGGLLLSFISFTTWAWSLEPRFYPSQVKVLWWSHRAWLLATVLICGLMWAYWFPPDFAAKVAFSLVLIRLLFSMEFLSLTSTKGDEAPRMPIRWANEEVLVANGLMLSVCGLAGWAEGVAISKIASVLAIGALLGTLHYITHSLSANWWRKVIMTQRMPLTWWLVFLVWLVAPLALLVPPISLLAGFHGWLLPLTLMSTSLQQQIFSSWFQGIRISLPHWGLVAIVQLAWAGLLWALERTSKLPQVQPQEKRREWLTVNHPVWGWLARLEKRLCQRFANPLVTLQLRQQSRDKVLHTMMTIGAVANFLVLSVWLCSHIFPEQDFVAFAEGLLIRLPSLAGLAGAISAFVVIVLHDGKASLWLLGRKRVVESFVLAPLSAEQWKFGWWFPRFWFCLKATIPYAFCAWLGIFLQPSLSFALVAILVTASLPVTALALALTSLSGSMMRQWEITLALLLMLPIVTGIGTVCFLLSLISGKWHVHALVWLLWLIFSAILAVSSKFIFSKRIGPLRTPSGYEQWLKLTEEKFRRARI</sequence>
<dbReference type="RefSeq" id="WP_259092572.1">
    <property type="nucleotide sequence ID" value="NZ_CP130454.1"/>
</dbReference>
<keyword evidence="3 5" id="KW-1133">Transmembrane helix</keyword>
<feature type="transmembrane region" description="Helical" evidence="5">
    <location>
        <begin position="193"/>
        <end position="214"/>
    </location>
</feature>
<evidence type="ECO:0000256" key="1">
    <source>
        <dbReference type="ARBA" id="ARBA00004141"/>
    </source>
</evidence>
<evidence type="ECO:0000256" key="5">
    <source>
        <dbReference type="SAM" id="Phobius"/>
    </source>
</evidence>
<feature type="transmembrane region" description="Helical" evidence="5">
    <location>
        <begin position="676"/>
        <end position="698"/>
    </location>
</feature>
<feature type="transmembrane region" description="Helical" evidence="5">
    <location>
        <begin position="518"/>
        <end position="543"/>
    </location>
</feature>
<feature type="transmembrane region" description="Helical" evidence="5">
    <location>
        <begin position="114"/>
        <end position="143"/>
    </location>
</feature>
<reference evidence="6 7" key="1">
    <citation type="submission" date="2022-08" db="EMBL/GenBank/DDBJ databases">
        <title>Bacterial and archaeal communities from various locations to study Microbial Dark Matter (Phase II).</title>
        <authorList>
            <person name="Stepanauskas R."/>
        </authorList>
    </citation>
    <scope>NUCLEOTIDE SEQUENCE [LARGE SCALE GENOMIC DNA]</scope>
    <source>
        <strain evidence="6 7">PD1</strain>
    </source>
</reference>
<feature type="transmembrane region" description="Helical" evidence="5">
    <location>
        <begin position="704"/>
        <end position="727"/>
    </location>
</feature>